<dbReference type="EMBL" id="ML179639">
    <property type="protein sequence ID" value="THU83811.1"/>
    <property type="molecule type" value="Genomic_DNA"/>
</dbReference>
<dbReference type="AlphaFoldDB" id="A0A4S8L5U7"/>
<reference evidence="2 3" key="1">
    <citation type="journal article" date="2019" name="Nat. Ecol. Evol.">
        <title>Megaphylogeny resolves global patterns of mushroom evolution.</title>
        <authorList>
            <person name="Varga T."/>
            <person name="Krizsan K."/>
            <person name="Foldi C."/>
            <person name="Dima B."/>
            <person name="Sanchez-Garcia M."/>
            <person name="Sanchez-Ramirez S."/>
            <person name="Szollosi G.J."/>
            <person name="Szarkandi J.G."/>
            <person name="Papp V."/>
            <person name="Albert L."/>
            <person name="Andreopoulos W."/>
            <person name="Angelini C."/>
            <person name="Antonin V."/>
            <person name="Barry K.W."/>
            <person name="Bougher N.L."/>
            <person name="Buchanan P."/>
            <person name="Buyck B."/>
            <person name="Bense V."/>
            <person name="Catcheside P."/>
            <person name="Chovatia M."/>
            <person name="Cooper J."/>
            <person name="Damon W."/>
            <person name="Desjardin D."/>
            <person name="Finy P."/>
            <person name="Geml J."/>
            <person name="Haridas S."/>
            <person name="Hughes K."/>
            <person name="Justo A."/>
            <person name="Karasinski D."/>
            <person name="Kautmanova I."/>
            <person name="Kiss B."/>
            <person name="Kocsube S."/>
            <person name="Kotiranta H."/>
            <person name="LaButti K.M."/>
            <person name="Lechner B.E."/>
            <person name="Liimatainen K."/>
            <person name="Lipzen A."/>
            <person name="Lukacs Z."/>
            <person name="Mihaltcheva S."/>
            <person name="Morgado L.N."/>
            <person name="Niskanen T."/>
            <person name="Noordeloos M.E."/>
            <person name="Ohm R.A."/>
            <person name="Ortiz-Santana B."/>
            <person name="Ovrebo C."/>
            <person name="Racz N."/>
            <person name="Riley R."/>
            <person name="Savchenko A."/>
            <person name="Shiryaev A."/>
            <person name="Soop K."/>
            <person name="Spirin V."/>
            <person name="Szebenyi C."/>
            <person name="Tomsovsky M."/>
            <person name="Tulloss R.E."/>
            <person name="Uehling J."/>
            <person name="Grigoriev I.V."/>
            <person name="Vagvolgyi C."/>
            <person name="Papp T."/>
            <person name="Martin F.M."/>
            <person name="Miettinen O."/>
            <person name="Hibbett D.S."/>
            <person name="Nagy L.G."/>
        </authorList>
    </citation>
    <scope>NUCLEOTIDE SEQUENCE [LARGE SCALE GENOMIC DNA]</scope>
    <source>
        <strain evidence="2 3">CBS 962.96</strain>
    </source>
</reference>
<dbReference type="OrthoDB" id="2505473at2759"/>
<keyword evidence="3" id="KW-1185">Reference proteome</keyword>
<dbReference type="Proteomes" id="UP000297245">
    <property type="component" value="Unassembled WGS sequence"/>
</dbReference>
<feature type="region of interest" description="Disordered" evidence="1">
    <location>
        <begin position="1"/>
        <end position="61"/>
    </location>
</feature>
<feature type="compositionally biased region" description="Acidic residues" evidence="1">
    <location>
        <begin position="50"/>
        <end position="61"/>
    </location>
</feature>
<name>A0A4S8L5U7_DENBC</name>
<evidence type="ECO:0000313" key="3">
    <source>
        <dbReference type="Proteomes" id="UP000297245"/>
    </source>
</evidence>
<organism evidence="2 3">
    <name type="scientific">Dendrothele bispora (strain CBS 962.96)</name>
    <dbReference type="NCBI Taxonomy" id="1314807"/>
    <lineage>
        <taxon>Eukaryota</taxon>
        <taxon>Fungi</taxon>
        <taxon>Dikarya</taxon>
        <taxon>Basidiomycota</taxon>
        <taxon>Agaricomycotina</taxon>
        <taxon>Agaricomycetes</taxon>
        <taxon>Agaricomycetidae</taxon>
        <taxon>Agaricales</taxon>
        <taxon>Agaricales incertae sedis</taxon>
        <taxon>Dendrothele</taxon>
    </lineage>
</organism>
<evidence type="ECO:0000256" key="1">
    <source>
        <dbReference type="SAM" id="MobiDB-lite"/>
    </source>
</evidence>
<evidence type="ECO:0000313" key="2">
    <source>
        <dbReference type="EMBL" id="THU83811.1"/>
    </source>
</evidence>
<proteinExistence type="predicted"/>
<sequence>MSSEAQPGSLDTIRGRGRGRGRGKSRGGLGKYLRARGRGSGRGYSGIKEEEPELDEDGEPIVEPEVDLTAFLERQRISDGPGPSSTLKGDADVDVDYSVAQFSTKPAVDLKHRFREKSENLRRKPVVNVPARERKQEASYVDAPLFQYQRMPNQKPKWKKWKTFWTNC</sequence>
<feature type="compositionally biased region" description="Basic residues" evidence="1">
    <location>
        <begin position="15"/>
        <end position="25"/>
    </location>
</feature>
<protein>
    <submittedName>
        <fullName evidence="2">Uncharacterized protein</fullName>
    </submittedName>
</protein>
<gene>
    <name evidence="2" type="ORF">K435DRAFT_807219</name>
</gene>
<accession>A0A4S8L5U7</accession>